<feature type="compositionally biased region" description="Acidic residues" evidence="1">
    <location>
        <begin position="73"/>
        <end position="82"/>
    </location>
</feature>
<dbReference type="Proteomes" id="UP000232710">
    <property type="component" value="Segment"/>
</dbReference>
<feature type="region of interest" description="Disordered" evidence="1">
    <location>
        <begin position="1"/>
        <end position="82"/>
    </location>
</feature>
<evidence type="ECO:0000256" key="1">
    <source>
        <dbReference type="SAM" id="MobiDB-lite"/>
    </source>
</evidence>
<organism evidence="2 3">
    <name type="scientific">Micromonas pusilla virus SP1</name>
    <name type="common">MpV-SP1</name>
    <dbReference type="NCBI Taxonomy" id="373996"/>
    <lineage>
        <taxon>Viruses</taxon>
        <taxon>Varidnaviria</taxon>
        <taxon>Bamfordvirae</taxon>
        <taxon>Nucleocytoviricota</taxon>
        <taxon>Megaviricetes</taxon>
        <taxon>Algavirales</taxon>
        <taxon>Phycodnaviridae</taxon>
        <taxon>Prasinovirus</taxon>
        <taxon>Prasinovirus micromonas</taxon>
    </lineage>
</organism>
<sequence>MPQLVTRSGRKIKKPESFKPTETKLDDDYNEDEHDSDFDSDIDTEEEYNSGSDSDDDDDDDADENGNLKDFVVDSDSEEEDA</sequence>
<proteinExistence type="predicted"/>
<dbReference type="EMBL" id="JF974320">
    <property type="protein sequence ID" value="AET84811.1"/>
    <property type="molecule type" value="Genomic_DNA"/>
</dbReference>
<name>G9E5Y4_MPSP1</name>
<evidence type="ECO:0000313" key="2">
    <source>
        <dbReference type="EMBL" id="AET84811.1"/>
    </source>
</evidence>
<protein>
    <submittedName>
        <fullName evidence="2">Uncharacterized protein</fullName>
    </submittedName>
</protein>
<feature type="compositionally biased region" description="Basic and acidic residues" evidence="1">
    <location>
        <begin position="14"/>
        <end position="27"/>
    </location>
</feature>
<accession>G9E5Y4</accession>
<reference evidence="2 3" key="1">
    <citation type="submission" date="2010-12" db="EMBL/GenBank/DDBJ databases">
        <title>The Genome Sequence of Micromonas pusilla virus SP1.</title>
        <authorList>
            <consortium name="The Broad Institute Genome Sequencing Platform"/>
            <person name="Henn M.R."/>
            <person name="Suttle C."/>
            <person name="Winget D."/>
            <person name="Chan A."/>
            <person name="Levin J."/>
            <person name="Malboeuf C."/>
            <person name="Casali M."/>
            <person name="Russ C."/>
            <person name="Lennon N."/>
            <person name="Chapman S.B."/>
            <person name="Erlich R."/>
            <person name="Young S.K."/>
            <person name="Yandava C."/>
            <person name="Zeng Q."/>
            <person name="Alvarado L."/>
            <person name="Anderson S."/>
            <person name="Berlin A."/>
            <person name="Chen Z."/>
            <person name="Freedman E."/>
            <person name="Gellesch M."/>
            <person name="Goldberg J."/>
            <person name="Green L."/>
            <person name="Griggs A."/>
            <person name="Gujja S."/>
            <person name="Heilman E.R."/>
            <person name="Heiman D."/>
            <person name="Hollinger A."/>
            <person name="Howarth C."/>
            <person name="Larson L."/>
            <person name="Mehta T."/>
            <person name="Pearson M."/>
            <person name="Roberts A."/>
            <person name="Ryan E."/>
            <person name="Saif S."/>
            <person name="Shea T."/>
            <person name="Shenoy N."/>
            <person name="Sisk P."/>
            <person name="Stolte C."/>
            <person name="Sykes S."/>
            <person name="White J."/>
            <person name="Haas B."/>
            <person name="Nusbaum C."/>
            <person name="Birren B."/>
        </authorList>
    </citation>
    <scope>NUCLEOTIDE SEQUENCE [LARGE SCALE GENOMIC DNA]</scope>
    <source>
        <strain evidence="2 3">SP1</strain>
    </source>
</reference>
<keyword evidence="3" id="KW-1185">Reference proteome</keyword>
<evidence type="ECO:0000313" key="3">
    <source>
        <dbReference type="Proteomes" id="UP000232710"/>
    </source>
</evidence>
<gene>
    <name evidence="2" type="ORF">MPXG_00013</name>
</gene>
<feature type="compositionally biased region" description="Acidic residues" evidence="1">
    <location>
        <begin position="28"/>
        <end position="64"/>
    </location>
</feature>
<organismHost>
    <name type="scientific">Micromonas pusilla</name>
    <name type="common">Picoplanktonic green alga</name>
    <name type="synonym">Chromulina pusilla</name>
    <dbReference type="NCBI Taxonomy" id="38833"/>
</organismHost>